<keyword evidence="1" id="KW-0472">Membrane</keyword>
<name>A0A482XVV5_9EURY</name>
<dbReference type="OrthoDB" id="177633at2157"/>
<dbReference type="RefSeq" id="WP_130170902.1">
    <property type="nucleotide sequence ID" value="NZ_SHMR01000005.1"/>
</dbReference>
<keyword evidence="1" id="KW-1133">Transmembrane helix</keyword>
<feature type="transmembrane region" description="Helical" evidence="1">
    <location>
        <begin position="20"/>
        <end position="39"/>
    </location>
</feature>
<feature type="transmembrane region" description="Helical" evidence="1">
    <location>
        <begin position="219"/>
        <end position="239"/>
    </location>
</feature>
<dbReference type="Proteomes" id="UP000292704">
    <property type="component" value="Unassembled WGS sequence"/>
</dbReference>
<evidence type="ECO:0000313" key="2">
    <source>
        <dbReference type="EMBL" id="RZH67621.1"/>
    </source>
</evidence>
<feature type="transmembrane region" description="Helical" evidence="1">
    <location>
        <begin position="190"/>
        <end position="207"/>
    </location>
</feature>
<accession>A0A482XVV5</accession>
<protein>
    <submittedName>
        <fullName evidence="2">Uncharacterized protein</fullName>
    </submittedName>
</protein>
<feature type="transmembrane region" description="Helical" evidence="1">
    <location>
        <begin position="246"/>
        <end position="271"/>
    </location>
</feature>
<sequence>MSALRDALRLTVRSERLGTAVVIVAVLETLVRVGLAVTISPIAGVLWPPVIAVVGLATVVPVVRNAMDSDGGETPEQGVAVRSRLPSLVGVAVGGHALALTAGAALFLLVDTPIRYGLYWAGRGDLLTLTIIVITPLIGVTVGMLVMWAIPAIAVVRVADGASWVQGLRTALVTTVTRPRAIGGVICRQLVFVGVFNVAVGIGARIGSELGSGPQSVSIHYMSQFGFIEYMYFPLALVFEGVIGIYPIVLGGLVVVFGGALWLALSLALTIRSVPVSGESFSGASIPTKTPVARLALAILLGTALVGAAGAVRMGEVRPMDTSPEPLPDDPDALYATAWENTDRASHEYRLTYLNGDNEVTYDIIIRIDRDDRQLVSRTNPRGELTGDESTWYVSTGLVSNRVHMKEAIVGTRSVGDDPVRRIRQFPSYFYWEEGDIRFNDPPDDATGWTIVNESDETVTLEMTDPKAVSAVFSSSNDWIESQDVDIRESWARMTIDTERNTLSEGEVRLNATKYEDGEATVYDIHQTYEYDVDIEAERPSEFGTPRPGELLWRLFAY</sequence>
<evidence type="ECO:0000313" key="3">
    <source>
        <dbReference type="Proteomes" id="UP000292704"/>
    </source>
</evidence>
<feature type="transmembrane region" description="Helical" evidence="1">
    <location>
        <begin position="45"/>
        <end position="67"/>
    </location>
</feature>
<feature type="transmembrane region" description="Helical" evidence="1">
    <location>
        <begin position="88"/>
        <end position="109"/>
    </location>
</feature>
<dbReference type="AlphaFoldDB" id="A0A482XVV5"/>
<proteinExistence type="predicted"/>
<evidence type="ECO:0000256" key="1">
    <source>
        <dbReference type="SAM" id="Phobius"/>
    </source>
</evidence>
<keyword evidence="1" id="KW-0812">Transmembrane</keyword>
<comment type="caution">
    <text evidence="2">The sequence shown here is derived from an EMBL/GenBank/DDBJ whole genome shotgun (WGS) entry which is preliminary data.</text>
</comment>
<organism evidence="2 3">
    <name type="scientific">Natrinema altunense</name>
    <dbReference type="NCBI Taxonomy" id="222984"/>
    <lineage>
        <taxon>Archaea</taxon>
        <taxon>Methanobacteriati</taxon>
        <taxon>Methanobacteriota</taxon>
        <taxon>Stenosarchaea group</taxon>
        <taxon>Halobacteria</taxon>
        <taxon>Halobacteriales</taxon>
        <taxon>Natrialbaceae</taxon>
        <taxon>Natrinema</taxon>
    </lineage>
</organism>
<dbReference type="EMBL" id="SHMR01000005">
    <property type="protein sequence ID" value="RZH67621.1"/>
    <property type="molecule type" value="Genomic_DNA"/>
</dbReference>
<gene>
    <name evidence="2" type="ORF">ELS17_12255</name>
</gene>
<reference evidence="2 3" key="1">
    <citation type="submission" date="2019-02" db="EMBL/GenBank/DDBJ databases">
        <title>Genome analysis provides insights into bioremediation potentialities and Haloocin production by Natrinema altunense strain 4.1R isolated from Chott Douz in Tunisian desert.</title>
        <authorList>
            <person name="Najjari A."/>
            <person name="Youssef N."/>
            <person name="Ben Dhia O."/>
            <person name="Ferjani R."/>
            <person name="El Hidri D."/>
            <person name="Ouzari H.I."/>
            <person name="Cherif A."/>
        </authorList>
    </citation>
    <scope>NUCLEOTIDE SEQUENCE [LARGE SCALE GENOMIC DNA]</scope>
    <source>
        <strain evidence="2 3">4.1R</strain>
    </source>
</reference>
<feature type="transmembrane region" description="Helical" evidence="1">
    <location>
        <begin position="129"/>
        <end position="150"/>
    </location>
</feature>
<feature type="transmembrane region" description="Helical" evidence="1">
    <location>
        <begin position="291"/>
        <end position="312"/>
    </location>
</feature>